<protein>
    <submittedName>
        <fullName evidence="1">Uncharacterized protein</fullName>
    </submittedName>
</protein>
<dbReference type="Proteomes" id="UP001333102">
    <property type="component" value="Chromosome"/>
</dbReference>
<dbReference type="EMBL" id="CP141614">
    <property type="protein sequence ID" value="WRP13717.1"/>
    <property type="molecule type" value="Genomic_DNA"/>
</dbReference>
<sequence length="179" mass="19840">MVFEDRTPRISPTSFCATVGAMFTRAIEGRGAGLVTIHPLGREEELLGFLRSSKRVITAQFSVVPPNGLEGEHTWERLVAKFQELNATSHFVQWRSSDPDGLNWEHTEIEDYARYTTKGYGVASIQAETQDGHIVRYKSSDGGIRLTLECPDLDVFQEVMRVLSKALAIKEDPSSPGGA</sequence>
<gene>
    <name evidence="1" type="ORF">VLY81_09725</name>
</gene>
<dbReference type="Pfam" id="PF15931">
    <property type="entry name" value="DUF4747"/>
    <property type="match status" value="1"/>
</dbReference>
<proteinExistence type="predicted"/>
<reference evidence="2" key="1">
    <citation type="submission" date="2023-12" db="EMBL/GenBank/DDBJ databases">
        <title>Novel isolates from deep terrestrial aquifers shed light on the physiology and ecology of the class Limnochordia.</title>
        <authorList>
            <person name="Karnachuk O.V."/>
            <person name="Lukina A.P."/>
            <person name="Avakyan M.R."/>
            <person name="Kadnikov V."/>
            <person name="Begmatov S."/>
            <person name="Beletsky A.V."/>
            <person name="Mardanov A.V."/>
            <person name="Ravin N.V."/>
        </authorList>
    </citation>
    <scope>NUCLEOTIDE SEQUENCE [LARGE SCALE GENOMIC DNA]</scope>
    <source>
        <strain evidence="2">LN</strain>
    </source>
</reference>
<keyword evidence="2" id="KW-1185">Reference proteome</keyword>
<organism evidence="1 2">
    <name type="scientific">Geochorda subterranea</name>
    <dbReference type="NCBI Taxonomy" id="3109564"/>
    <lineage>
        <taxon>Bacteria</taxon>
        <taxon>Bacillati</taxon>
        <taxon>Bacillota</taxon>
        <taxon>Limnochordia</taxon>
        <taxon>Limnochordales</taxon>
        <taxon>Geochordaceae</taxon>
        <taxon>Geochorda</taxon>
    </lineage>
</organism>
<accession>A0ABZ1BNL4</accession>
<evidence type="ECO:0000313" key="1">
    <source>
        <dbReference type="EMBL" id="WRP13717.1"/>
    </source>
</evidence>
<evidence type="ECO:0000313" key="2">
    <source>
        <dbReference type="Proteomes" id="UP001333102"/>
    </source>
</evidence>
<dbReference type="RefSeq" id="WP_324667961.1">
    <property type="nucleotide sequence ID" value="NZ_CP141614.1"/>
</dbReference>
<dbReference type="InterPro" id="IPR031832">
    <property type="entry name" value="DUF4747"/>
</dbReference>
<name>A0ABZ1BNL4_9FIRM</name>